<dbReference type="HOGENOM" id="CLU_020322_0_0_1"/>
<dbReference type="GO" id="GO:0003677">
    <property type="term" value="F:DNA binding"/>
    <property type="evidence" value="ECO:0007669"/>
    <property type="project" value="UniProtKB-KW"/>
</dbReference>
<dbReference type="GO" id="GO:0005674">
    <property type="term" value="C:transcription factor TFIIF complex"/>
    <property type="evidence" value="ECO:0007669"/>
    <property type="project" value="TreeGrafter"/>
</dbReference>
<dbReference type="AlphaFoldDB" id="G8YCU3"/>
<dbReference type="PANTHER" id="PTHR13011:SF0">
    <property type="entry name" value="GENERAL TRANSCRIPTION FACTOR IIF SUBUNIT 1"/>
    <property type="match status" value="1"/>
</dbReference>
<feature type="compositionally biased region" description="Basic residues" evidence="8">
    <location>
        <begin position="135"/>
        <end position="147"/>
    </location>
</feature>
<proteinExistence type="inferred from homology"/>
<organism evidence="9 10">
    <name type="scientific">Pichia sorbitophila (strain ATCC MYA-4447 / BCRC 22081 / CBS 7064 / NBRC 10061 / NRRL Y-12695)</name>
    <name type="common">Hybrid yeast</name>
    <dbReference type="NCBI Taxonomy" id="559304"/>
    <lineage>
        <taxon>Eukaryota</taxon>
        <taxon>Fungi</taxon>
        <taxon>Dikarya</taxon>
        <taxon>Ascomycota</taxon>
        <taxon>Saccharomycotina</taxon>
        <taxon>Pichiomycetes</taxon>
        <taxon>Debaryomycetaceae</taxon>
        <taxon>Millerozyma</taxon>
    </lineage>
</organism>
<feature type="compositionally biased region" description="Basic and acidic residues" evidence="8">
    <location>
        <begin position="1"/>
        <end position="17"/>
    </location>
</feature>
<sequence>MSSSPVKKETNIKKEDSDNILLDNSTYKNERNTSQDGWQEIPLKCTGDDIQDIRCHIMKFHSKQDVDIGRNFTRPVRLHRKDPRNIQFHLTREEIDRRKKEENEAKIDKDQNSEDEESNPNVPDMSQVAPDGGARRSKKSLFKRKTRQVNLMDPKKRKLRYEEYYPWVMEDYDGQNVFVGNYEAGLSDTQHVLFVFDKDGFRMVPAEKVYKFTPRNKYATLTLEEAEEKMEKNSSVPRWLMKHMEESNGQDATPDQRFRRPPSNANVNDPSAAEKRRLRMVSGGANPNDRDSDHDEIDFDEEFADDEEAPIIDGDEEENKFSEQKIKKEMLKAAHFDGQSDAEGDDDDINDLFEVEKSRKVDKEGRKLRKFLNKTEGGVYDSDDDDNLNPYLSKSDLESNDESDDEITVKQEDNDAIFKDGSGSRSGRKNIFVNDVGNGFIVIKAPFEFLKSFPPGDWNPHAPKRAFSTETESSKRAKIDDESSVKLKLSLKNNGSSNNGNISAPSETGAYDLNSAGPGNMLVTVNEVLDIVKNKPLTTKELLFNLKSRVNSHKDNKQRIINIVKQNLKLADGKLVLKEQ</sequence>
<dbReference type="OMA" id="WCPESER"/>
<evidence type="ECO:0000256" key="1">
    <source>
        <dbReference type="ARBA" id="ARBA00004123"/>
    </source>
</evidence>
<keyword evidence="10" id="KW-1185">Reference proteome</keyword>
<dbReference type="eggNOG" id="KOG2393">
    <property type="taxonomic scope" value="Eukaryota"/>
</dbReference>
<name>G8YCU3_PICSO</name>
<dbReference type="GO" id="GO:0016251">
    <property type="term" value="F:RNA polymerase II general transcription initiation factor activity"/>
    <property type="evidence" value="ECO:0007669"/>
    <property type="project" value="TreeGrafter"/>
</dbReference>
<comment type="function">
    <text evidence="7">TFIIF is a general transcription initiation factor that binds to RNA polymerase II and helps to recruit it to the initiation complex in collaboration with TFIIB. It promotes transcription elongation.</text>
</comment>
<dbReference type="InterPro" id="IPR011039">
    <property type="entry name" value="TFIIF_interaction"/>
</dbReference>
<feature type="region of interest" description="Disordered" evidence="8">
    <location>
        <begin position="376"/>
        <end position="421"/>
    </location>
</feature>
<comment type="similarity">
    <text evidence="2 7">Belongs to the TFIIF alpha subunit family.</text>
</comment>
<dbReference type="GO" id="GO:0006367">
    <property type="term" value="P:transcription initiation at RNA polymerase II promoter"/>
    <property type="evidence" value="ECO:0007669"/>
    <property type="project" value="InterPro"/>
</dbReference>
<dbReference type="STRING" id="559304.G8YCU3"/>
<keyword evidence="5 7" id="KW-0804">Transcription</keyword>
<dbReference type="FunCoup" id="G8YCU3">
    <property type="interactions" value="268"/>
</dbReference>
<feature type="region of interest" description="Disordered" evidence="8">
    <location>
        <begin position="458"/>
        <end position="479"/>
    </location>
</feature>
<keyword evidence="3 7" id="KW-0805">Transcription regulation</keyword>
<gene>
    <name evidence="9" type="primary">Piso0_002520</name>
    <name evidence="9" type="ORF">GNLVRS01_PISO0J13781g</name>
</gene>
<dbReference type="InParanoid" id="G8YCU3"/>
<keyword evidence="4 7" id="KW-0238">DNA-binding</keyword>
<feature type="region of interest" description="Disordered" evidence="8">
    <location>
        <begin position="246"/>
        <end position="275"/>
    </location>
</feature>
<dbReference type="SUPFAM" id="SSF50916">
    <property type="entry name" value="Rap30/74 interaction domains"/>
    <property type="match status" value="1"/>
</dbReference>
<feature type="compositionally biased region" description="Basic and acidic residues" evidence="8">
    <location>
        <begin position="90"/>
        <end position="112"/>
    </location>
</feature>
<dbReference type="GO" id="GO:0001096">
    <property type="term" value="F:TFIIF-class transcription factor complex binding"/>
    <property type="evidence" value="ECO:0007669"/>
    <property type="project" value="TreeGrafter"/>
</dbReference>
<dbReference type="PANTHER" id="PTHR13011">
    <property type="entry name" value="TFIIF-ALPHA"/>
    <property type="match status" value="1"/>
</dbReference>
<dbReference type="EMBL" id="FO082050">
    <property type="protein sequence ID" value="CCE82774.1"/>
    <property type="molecule type" value="Genomic_DNA"/>
</dbReference>
<dbReference type="GO" id="GO:0032968">
    <property type="term" value="P:positive regulation of transcription elongation by RNA polymerase II"/>
    <property type="evidence" value="ECO:0007669"/>
    <property type="project" value="InterPro"/>
</dbReference>
<accession>G8YCU3</accession>
<evidence type="ECO:0000256" key="6">
    <source>
        <dbReference type="ARBA" id="ARBA00023242"/>
    </source>
</evidence>
<evidence type="ECO:0000256" key="3">
    <source>
        <dbReference type="ARBA" id="ARBA00023015"/>
    </source>
</evidence>
<protein>
    <recommendedName>
        <fullName evidence="7">Transcription initiation factor IIF subunit alpha</fullName>
    </recommendedName>
</protein>
<reference evidence="9 10" key="1">
    <citation type="journal article" date="2012" name="G3 (Bethesda)">
        <title>Pichia sorbitophila, an interspecies yeast hybrid reveals early steps of genome resolution following polyploidization.</title>
        <authorList>
            <person name="Leh Louis V."/>
            <person name="Despons L."/>
            <person name="Friedrich A."/>
            <person name="Martin T."/>
            <person name="Durrens P."/>
            <person name="Casaregola S."/>
            <person name="Neuveglise C."/>
            <person name="Fairhead C."/>
            <person name="Marck C."/>
            <person name="Cruz J.A."/>
            <person name="Straub M.L."/>
            <person name="Kugler V."/>
            <person name="Sacerdot C."/>
            <person name="Uzunov Z."/>
            <person name="Thierry A."/>
            <person name="Weiss S."/>
            <person name="Bleykasten C."/>
            <person name="De Montigny J."/>
            <person name="Jacques N."/>
            <person name="Jung P."/>
            <person name="Lemaire M."/>
            <person name="Mallet S."/>
            <person name="Morel G."/>
            <person name="Richard G.F."/>
            <person name="Sarkar A."/>
            <person name="Savel G."/>
            <person name="Schacherer J."/>
            <person name="Seret M.L."/>
            <person name="Talla E."/>
            <person name="Samson G."/>
            <person name="Jubin C."/>
            <person name="Poulain J."/>
            <person name="Vacherie B."/>
            <person name="Barbe V."/>
            <person name="Pelletier E."/>
            <person name="Sherman D.J."/>
            <person name="Westhof E."/>
            <person name="Weissenbach J."/>
            <person name="Baret P.V."/>
            <person name="Wincker P."/>
            <person name="Gaillardin C."/>
            <person name="Dujon B."/>
            <person name="Souciet J.L."/>
        </authorList>
    </citation>
    <scope>NUCLEOTIDE SEQUENCE [LARGE SCALE GENOMIC DNA]</scope>
    <source>
        <strain evidence="10">ATCC MYA-4447 / BCRC 22081 / CBS 7064 / NBRC 10061 / NRRL Y-12695</strain>
    </source>
</reference>
<comment type="subcellular location">
    <subcellularLocation>
        <location evidence="1 7">Nucleus</location>
    </subcellularLocation>
</comment>
<evidence type="ECO:0000256" key="5">
    <source>
        <dbReference type="ARBA" id="ARBA00023163"/>
    </source>
</evidence>
<dbReference type="InterPro" id="IPR008851">
    <property type="entry name" value="TFIIF-alpha"/>
</dbReference>
<evidence type="ECO:0000256" key="2">
    <source>
        <dbReference type="ARBA" id="ARBA00005249"/>
    </source>
</evidence>
<feature type="compositionally biased region" description="Basic and acidic residues" evidence="8">
    <location>
        <begin position="407"/>
        <end position="418"/>
    </location>
</feature>
<dbReference type="Proteomes" id="UP000005222">
    <property type="component" value="Chromosome J"/>
</dbReference>
<evidence type="ECO:0000313" key="9">
    <source>
        <dbReference type="EMBL" id="CCE82774.1"/>
    </source>
</evidence>
<feature type="region of interest" description="Disordered" evidence="8">
    <location>
        <begin position="1"/>
        <end position="40"/>
    </location>
</feature>
<evidence type="ECO:0000256" key="7">
    <source>
        <dbReference type="RuleBase" id="RU366044"/>
    </source>
</evidence>
<feature type="region of interest" description="Disordered" evidence="8">
    <location>
        <begin position="83"/>
        <end position="147"/>
    </location>
</feature>
<dbReference type="OrthoDB" id="76676at2759"/>
<dbReference type="Pfam" id="PF05793">
    <property type="entry name" value="TFIIF_alpha"/>
    <property type="match status" value="1"/>
</dbReference>
<evidence type="ECO:0000313" key="10">
    <source>
        <dbReference type="Proteomes" id="UP000005222"/>
    </source>
</evidence>
<evidence type="ECO:0000256" key="8">
    <source>
        <dbReference type="SAM" id="MobiDB-lite"/>
    </source>
</evidence>
<keyword evidence="6 7" id="KW-0539">Nucleus</keyword>
<evidence type="ECO:0000256" key="4">
    <source>
        <dbReference type="ARBA" id="ARBA00023125"/>
    </source>
</evidence>